<dbReference type="GO" id="GO:0005634">
    <property type="term" value="C:nucleus"/>
    <property type="evidence" value="ECO:0007669"/>
    <property type="project" value="TreeGrafter"/>
</dbReference>
<organism evidence="3 4">
    <name type="scientific">Diploptera punctata</name>
    <name type="common">Pacific beetle cockroach</name>
    <dbReference type="NCBI Taxonomy" id="6984"/>
    <lineage>
        <taxon>Eukaryota</taxon>
        <taxon>Metazoa</taxon>
        <taxon>Ecdysozoa</taxon>
        <taxon>Arthropoda</taxon>
        <taxon>Hexapoda</taxon>
        <taxon>Insecta</taxon>
        <taxon>Pterygota</taxon>
        <taxon>Neoptera</taxon>
        <taxon>Polyneoptera</taxon>
        <taxon>Dictyoptera</taxon>
        <taxon>Blattodea</taxon>
        <taxon>Blaberoidea</taxon>
        <taxon>Blaberidae</taxon>
        <taxon>Diplopterinae</taxon>
        <taxon>Diploptera</taxon>
    </lineage>
</organism>
<dbReference type="AlphaFoldDB" id="A0AAD8E8E3"/>
<dbReference type="EMBL" id="JASPKZ010008033">
    <property type="protein sequence ID" value="KAJ9581080.1"/>
    <property type="molecule type" value="Genomic_DNA"/>
</dbReference>
<accession>A0AAD8E8E3</accession>
<comment type="caution">
    <text evidence="3">The sequence shown here is derived from an EMBL/GenBank/DDBJ whole genome shotgun (WGS) entry which is preliminary data.</text>
</comment>
<evidence type="ECO:0000313" key="3">
    <source>
        <dbReference type="EMBL" id="KAJ9581080.1"/>
    </source>
</evidence>
<evidence type="ECO:0000256" key="1">
    <source>
        <dbReference type="SAM" id="Coils"/>
    </source>
</evidence>
<dbReference type="InterPro" id="IPR018482">
    <property type="entry name" value="Znf-C4H2"/>
</dbReference>
<dbReference type="Pfam" id="PF10146">
    <property type="entry name" value="zf-C4H2"/>
    <property type="match status" value="1"/>
</dbReference>
<dbReference type="PANTHER" id="PTHR31058:SF2">
    <property type="entry name" value="ZINC FINGER C4H2 DOMAIN-CONTAINING PROTEIN"/>
    <property type="match status" value="1"/>
</dbReference>
<reference evidence="3" key="2">
    <citation type="submission" date="2023-05" db="EMBL/GenBank/DDBJ databases">
        <authorList>
            <person name="Fouks B."/>
        </authorList>
    </citation>
    <scope>NUCLEOTIDE SEQUENCE</scope>
    <source>
        <strain evidence="3">Stay&amp;Tobe</strain>
        <tissue evidence="3">Testes</tissue>
    </source>
</reference>
<feature type="region of interest" description="Disordered" evidence="2">
    <location>
        <begin position="262"/>
        <end position="282"/>
    </location>
</feature>
<proteinExistence type="predicted"/>
<sequence>FTKVRRDFKLRVRVRVPTITKRAISANLCQVNESERILFLQTLTFNHDFAGALTIIVTKETMTNMSLCLSLWCYTLYVKMTTVTDERTIFAKLEALKEIRAKTVQLEKMKARIIHEVEATEQEEKCLTEYKQEMDLLMQEKMAHVEELRQIHADINAMENVIKQAEEARNRALDTAKRIHEEYRPLKLDIDRMRREYLGLERLPELHEEEGDLITHDYFEKHFKSDWRPEMRDEPTLSSLALAHQGAASAFLAPTQPPLQLVQSTSKPEQRPMPPAPGPNSTFIRFSQVI</sequence>
<protein>
    <submittedName>
        <fullName evidence="3">Uncharacterized protein</fullName>
    </submittedName>
</protein>
<keyword evidence="4" id="KW-1185">Reference proteome</keyword>
<reference evidence="3" key="1">
    <citation type="journal article" date="2023" name="IScience">
        <title>Live-bearing cockroach genome reveals convergent evolutionary mechanisms linked to viviparity in insects and beyond.</title>
        <authorList>
            <person name="Fouks B."/>
            <person name="Harrison M.C."/>
            <person name="Mikhailova A.A."/>
            <person name="Marchal E."/>
            <person name="English S."/>
            <person name="Carruthers M."/>
            <person name="Jennings E.C."/>
            <person name="Chiamaka E.L."/>
            <person name="Frigard R.A."/>
            <person name="Pippel M."/>
            <person name="Attardo G.M."/>
            <person name="Benoit J.B."/>
            <person name="Bornberg-Bauer E."/>
            <person name="Tobe S.S."/>
        </authorList>
    </citation>
    <scope>NUCLEOTIDE SEQUENCE</scope>
    <source>
        <strain evidence="3">Stay&amp;Tobe</strain>
    </source>
</reference>
<feature type="non-terminal residue" evidence="3">
    <location>
        <position position="290"/>
    </location>
</feature>
<feature type="non-terminal residue" evidence="3">
    <location>
        <position position="1"/>
    </location>
</feature>
<dbReference type="PANTHER" id="PTHR31058">
    <property type="entry name" value="ZINC FINGER C4H2 DOMAIN-CONTAINING PROTEIN"/>
    <property type="match status" value="1"/>
</dbReference>
<gene>
    <name evidence="3" type="ORF">L9F63_023737</name>
</gene>
<evidence type="ECO:0000313" key="4">
    <source>
        <dbReference type="Proteomes" id="UP001233999"/>
    </source>
</evidence>
<feature type="coiled-coil region" evidence="1">
    <location>
        <begin position="120"/>
        <end position="182"/>
    </location>
</feature>
<name>A0AAD8E8E3_DIPPU</name>
<evidence type="ECO:0000256" key="2">
    <source>
        <dbReference type="SAM" id="MobiDB-lite"/>
    </source>
</evidence>
<keyword evidence="1" id="KW-0175">Coiled coil</keyword>
<dbReference type="Proteomes" id="UP001233999">
    <property type="component" value="Unassembled WGS sequence"/>
</dbReference>
<dbReference type="GO" id="GO:0045666">
    <property type="term" value="P:positive regulation of neuron differentiation"/>
    <property type="evidence" value="ECO:0007669"/>
    <property type="project" value="TreeGrafter"/>
</dbReference>